<evidence type="ECO:0000256" key="4">
    <source>
        <dbReference type="ARBA" id="ARBA00013078"/>
    </source>
</evidence>
<dbReference type="SFLD" id="SFLDG01135">
    <property type="entry name" value="C1.5.6:_HAD__Beta-PGM__Phospha"/>
    <property type="match status" value="1"/>
</dbReference>
<dbReference type="RefSeq" id="WP_046560293.1">
    <property type="nucleotide sequence ID" value="NZ_CP010975.1"/>
</dbReference>
<accession>A0A0F6RBD3</accession>
<dbReference type="GO" id="GO:0005829">
    <property type="term" value="C:cytosol"/>
    <property type="evidence" value="ECO:0007669"/>
    <property type="project" value="TreeGrafter"/>
</dbReference>
<dbReference type="PANTHER" id="PTHR43434">
    <property type="entry name" value="PHOSPHOGLYCOLATE PHOSPHATASE"/>
    <property type="match status" value="1"/>
</dbReference>
<evidence type="ECO:0000313" key="6">
    <source>
        <dbReference type="Proteomes" id="UP000034071"/>
    </source>
</evidence>
<dbReference type="GO" id="GO:0008967">
    <property type="term" value="F:phosphoglycolate phosphatase activity"/>
    <property type="evidence" value="ECO:0007669"/>
    <property type="project" value="UniProtKB-EC"/>
</dbReference>
<name>A0A0F6RBD3_9GAMM</name>
<dbReference type="PANTHER" id="PTHR43434:SF1">
    <property type="entry name" value="PHOSPHOGLYCOLATE PHOSPHATASE"/>
    <property type="match status" value="1"/>
</dbReference>
<dbReference type="OrthoDB" id="9776368at2"/>
<dbReference type="EC" id="3.1.3.18" evidence="4"/>
<protein>
    <recommendedName>
        <fullName evidence="4">phosphoglycolate phosphatase</fullName>
        <ecNumber evidence="4">3.1.3.18</ecNumber>
    </recommendedName>
</protein>
<dbReference type="FunFam" id="3.40.50.1000:FF:000022">
    <property type="entry name" value="Phosphoglycolate phosphatase"/>
    <property type="match status" value="1"/>
</dbReference>
<dbReference type="Gene3D" id="1.10.150.240">
    <property type="entry name" value="Putative phosphatase, domain 2"/>
    <property type="match status" value="1"/>
</dbReference>
<dbReference type="AlphaFoldDB" id="A0A0F6RBD3"/>
<reference evidence="5 6" key="1">
    <citation type="submission" date="2015-02" db="EMBL/GenBank/DDBJ databases">
        <title>Complete genome sequence of Kangiella geojedonensis strain YCS-5T.</title>
        <authorList>
            <person name="Kim K.M."/>
        </authorList>
    </citation>
    <scope>NUCLEOTIDE SEQUENCE [LARGE SCALE GENOMIC DNA]</scope>
    <source>
        <strain evidence="5 6">YCS-5</strain>
    </source>
</reference>
<comment type="pathway">
    <text evidence="2">Organic acid metabolism; glycolate biosynthesis; glycolate from 2-phosphoglycolate: step 1/1.</text>
</comment>
<comment type="similarity">
    <text evidence="3">Belongs to the HAD-like hydrolase superfamily. CbbY/CbbZ/Gph/YieH family.</text>
</comment>
<dbReference type="STRING" id="914150.TQ33_0059"/>
<comment type="catalytic activity">
    <reaction evidence="1">
        <text>2-phosphoglycolate + H2O = glycolate + phosphate</text>
        <dbReference type="Rhea" id="RHEA:14369"/>
        <dbReference type="ChEBI" id="CHEBI:15377"/>
        <dbReference type="ChEBI" id="CHEBI:29805"/>
        <dbReference type="ChEBI" id="CHEBI:43474"/>
        <dbReference type="ChEBI" id="CHEBI:58033"/>
        <dbReference type="EC" id="3.1.3.18"/>
    </reaction>
</comment>
<dbReference type="InterPro" id="IPR023198">
    <property type="entry name" value="PGP-like_dom2"/>
</dbReference>
<sequence length="229" mass="25465">MTLLQSPQLVIFDLDGTLVDSATDIQIAANNTFEELDLPQQPLNQVKRWIGGGAQVFVEHALDFFGKSEWYDQTYRLFMQFYRALPADRSVMFDGVQGFLDYLKVAGIKMAVVSNKPHELIDPILKHLKLDDYFELVLGGDSLVDKKPSAEPLLHVCRNLGIQPENSWMIGDSSKDAQAAVNTAMPFVGVSYGYALMASDIRPQEIPHTVVDSLEALIPMISVGEDVYA</sequence>
<dbReference type="Pfam" id="PF13419">
    <property type="entry name" value="HAD_2"/>
    <property type="match status" value="1"/>
</dbReference>
<dbReference type="InterPro" id="IPR006439">
    <property type="entry name" value="HAD-SF_hydro_IA"/>
</dbReference>
<dbReference type="NCBIfam" id="TIGR01549">
    <property type="entry name" value="HAD-SF-IA-v1"/>
    <property type="match status" value="1"/>
</dbReference>
<dbReference type="HOGENOM" id="CLU_045011_19_1_6"/>
<dbReference type="Gene3D" id="3.40.50.1000">
    <property type="entry name" value="HAD superfamily/HAD-like"/>
    <property type="match status" value="1"/>
</dbReference>
<evidence type="ECO:0000256" key="1">
    <source>
        <dbReference type="ARBA" id="ARBA00000830"/>
    </source>
</evidence>
<dbReference type="SFLD" id="SFLDG01129">
    <property type="entry name" value="C1.5:_HAD__Beta-PGM__Phosphata"/>
    <property type="match status" value="1"/>
</dbReference>
<keyword evidence="6" id="KW-1185">Reference proteome</keyword>
<dbReference type="EMBL" id="CP010975">
    <property type="protein sequence ID" value="AKE51051.1"/>
    <property type="molecule type" value="Genomic_DNA"/>
</dbReference>
<dbReference type="GO" id="GO:0006281">
    <property type="term" value="P:DNA repair"/>
    <property type="evidence" value="ECO:0007669"/>
    <property type="project" value="TreeGrafter"/>
</dbReference>
<organism evidence="5 6">
    <name type="scientific">Kangiella geojedonensis</name>
    <dbReference type="NCBI Taxonomy" id="914150"/>
    <lineage>
        <taxon>Bacteria</taxon>
        <taxon>Pseudomonadati</taxon>
        <taxon>Pseudomonadota</taxon>
        <taxon>Gammaproteobacteria</taxon>
        <taxon>Kangiellales</taxon>
        <taxon>Kangiellaceae</taxon>
        <taxon>Kangiella</taxon>
    </lineage>
</organism>
<dbReference type="PATRIC" id="fig|914150.5.peg.59"/>
<proteinExistence type="inferred from homology"/>
<dbReference type="InterPro" id="IPR023214">
    <property type="entry name" value="HAD_sf"/>
</dbReference>
<dbReference type="SUPFAM" id="SSF56784">
    <property type="entry name" value="HAD-like"/>
    <property type="match status" value="1"/>
</dbReference>
<gene>
    <name evidence="5" type="ORF">TQ33_0059</name>
</gene>
<evidence type="ECO:0000313" key="5">
    <source>
        <dbReference type="EMBL" id="AKE51051.1"/>
    </source>
</evidence>
<evidence type="ECO:0000256" key="3">
    <source>
        <dbReference type="ARBA" id="ARBA00006171"/>
    </source>
</evidence>
<evidence type="ECO:0000256" key="2">
    <source>
        <dbReference type="ARBA" id="ARBA00004818"/>
    </source>
</evidence>
<dbReference type="SFLD" id="SFLDS00003">
    <property type="entry name" value="Haloacid_Dehalogenase"/>
    <property type="match status" value="1"/>
</dbReference>
<dbReference type="InterPro" id="IPR041492">
    <property type="entry name" value="HAD_2"/>
</dbReference>
<dbReference type="KEGG" id="kge:TQ33_0059"/>
<dbReference type="InterPro" id="IPR036412">
    <property type="entry name" value="HAD-like_sf"/>
</dbReference>
<dbReference type="Proteomes" id="UP000034071">
    <property type="component" value="Chromosome"/>
</dbReference>
<dbReference type="InterPro" id="IPR050155">
    <property type="entry name" value="HAD-like_hydrolase_sf"/>
</dbReference>